<dbReference type="Gene3D" id="3.40.1710.10">
    <property type="entry name" value="abc type-2 transporter like domain"/>
    <property type="match status" value="1"/>
</dbReference>
<evidence type="ECO:0000313" key="10">
    <source>
        <dbReference type="EMBL" id="GGM20678.1"/>
    </source>
</evidence>
<dbReference type="GO" id="GO:0005886">
    <property type="term" value="C:plasma membrane"/>
    <property type="evidence" value="ECO:0007669"/>
    <property type="project" value="UniProtKB-SubCell"/>
</dbReference>
<feature type="transmembrane region" description="Helical" evidence="8">
    <location>
        <begin position="21"/>
        <end position="40"/>
    </location>
</feature>
<proteinExistence type="inferred from homology"/>
<name>A0A917WQH0_9ACTN</name>
<dbReference type="RefSeq" id="WP_189040260.1">
    <property type="nucleotide sequence ID" value="NZ_BMNB01000001.1"/>
</dbReference>
<keyword evidence="6 8" id="KW-1133">Transmembrane helix</keyword>
<evidence type="ECO:0000313" key="11">
    <source>
        <dbReference type="Proteomes" id="UP000608890"/>
    </source>
</evidence>
<evidence type="ECO:0000259" key="9">
    <source>
        <dbReference type="PROSITE" id="PS51012"/>
    </source>
</evidence>
<feature type="transmembrane region" description="Helical" evidence="8">
    <location>
        <begin position="242"/>
        <end position="270"/>
    </location>
</feature>
<dbReference type="Pfam" id="PF12698">
    <property type="entry name" value="ABC2_membrane_3"/>
    <property type="match status" value="1"/>
</dbReference>
<protein>
    <recommendedName>
        <fullName evidence="9">ABC transmembrane type-2 domain-containing protein</fullName>
    </recommendedName>
</protein>
<accession>A0A917WQH0</accession>
<evidence type="ECO:0000256" key="8">
    <source>
        <dbReference type="SAM" id="Phobius"/>
    </source>
</evidence>
<dbReference type="InterPro" id="IPR047817">
    <property type="entry name" value="ABC2_TM_bact-type"/>
</dbReference>
<gene>
    <name evidence="10" type="ORF">GCM10011608_01610</name>
</gene>
<keyword evidence="5 8" id="KW-0812">Transmembrane</keyword>
<dbReference type="GO" id="GO:0140359">
    <property type="term" value="F:ABC-type transporter activity"/>
    <property type="evidence" value="ECO:0007669"/>
    <property type="project" value="InterPro"/>
</dbReference>
<keyword evidence="3" id="KW-0813">Transport</keyword>
<comment type="similarity">
    <text evidence="2">Belongs to the ABC-2 integral membrane protein family.</text>
</comment>
<feature type="transmembrane region" description="Helical" evidence="8">
    <location>
        <begin position="359"/>
        <end position="380"/>
    </location>
</feature>
<dbReference type="PANTHER" id="PTHR30294">
    <property type="entry name" value="MEMBRANE COMPONENT OF ABC TRANSPORTER YHHJ-RELATED"/>
    <property type="match status" value="1"/>
</dbReference>
<keyword evidence="4" id="KW-1003">Cell membrane</keyword>
<dbReference type="PANTHER" id="PTHR30294:SF38">
    <property type="entry name" value="TRANSPORT PERMEASE PROTEIN"/>
    <property type="match status" value="1"/>
</dbReference>
<evidence type="ECO:0000256" key="7">
    <source>
        <dbReference type="ARBA" id="ARBA00023136"/>
    </source>
</evidence>
<evidence type="ECO:0000256" key="4">
    <source>
        <dbReference type="ARBA" id="ARBA00022475"/>
    </source>
</evidence>
<keyword evidence="11" id="KW-1185">Reference proteome</keyword>
<feature type="transmembrane region" description="Helical" evidence="8">
    <location>
        <begin position="276"/>
        <end position="300"/>
    </location>
</feature>
<reference evidence="10" key="2">
    <citation type="submission" date="2020-09" db="EMBL/GenBank/DDBJ databases">
        <authorList>
            <person name="Sun Q."/>
            <person name="Zhou Y."/>
        </authorList>
    </citation>
    <scope>NUCLEOTIDE SEQUENCE</scope>
    <source>
        <strain evidence="10">CGMCC 4.7312</strain>
    </source>
</reference>
<evidence type="ECO:0000256" key="3">
    <source>
        <dbReference type="ARBA" id="ARBA00022448"/>
    </source>
</evidence>
<dbReference type="Proteomes" id="UP000608890">
    <property type="component" value="Unassembled WGS sequence"/>
</dbReference>
<keyword evidence="7 8" id="KW-0472">Membrane</keyword>
<reference evidence="10" key="1">
    <citation type="journal article" date="2014" name="Int. J. Syst. Evol. Microbiol.">
        <title>Complete genome sequence of Corynebacterium casei LMG S-19264T (=DSM 44701T), isolated from a smear-ripened cheese.</title>
        <authorList>
            <consortium name="US DOE Joint Genome Institute (JGI-PGF)"/>
            <person name="Walter F."/>
            <person name="Albersmeier A."/>
            <person name="Kalinowski J."/>
            <person name="Ruckert C."/>
        </authorList>
    </citation>
    <scope>NUCLEOTIDE SEQUENCE</scope>
    <source>
        <strain evidence="10">CGMCC 4.7312</strain>
    </source>
</reference>
<evidence type="ECO:0000256" key="6">
    <source>
        <dbReference type="ARBA" id="ARBA00022989"/>
    </source>
</evidence>
<dbReference type="InterPro" id="IPR051449">
    <property type="entry name" value="ABC-2_transporter_component"/>
</dbReference>
<dbReference type="EMBL" id="BMNB01000001">
    <property type="protein sequence ID" value="GGM20678.1"/>
    <property type="molecule type" value="Genomic_DNA"/>
</dbReference>
<feature type="domain" description="ABC transmembrane type-2" evidence="9">
    <location>
        <begin position="158"/>
        <end position="385"/>
    </location>
</feature>
<evidence type="ECO:0000256" key="2">
    <source>
        <dbReference type="ARBA" id="ARBA00007783"/>
    </source>
</evidence>
<sequence length="388" mass="40093">MRQIFVIATKDLRLHLRNSTLLLFGIVLPLGLAVLFSTVLDDPGGGFQARYVVADEDRGPAANAFVTDVLGALTAESTFDVQRVAAATEATRMVDRGAVDAAFIVPAGFSADIAAGRTATLRVLGDVDSPIAAYVAREIAQSYATEVRGGRLAVAVTVAGGGRVDDPAGFAARVQALPPPLTVSAGSTADHELASRTFYPAGMAVFFLFFVAMLSVSTILAERTTGTMPRLLAAPVRRPTILVGKLLGGVGIGLVAMSVLMVSSTLLIGARWGPPLGVAALVTALVLAATGLMALVATAARTTEQATGWMSTLAVLMGMFGGTFAPLARVEGLAVLSYATPHRWFLQGLTDLAGGDLRAVVVPVVVLLGLAAATFSLTLLRIGKLVRP</sequence>
<organism evidence="10 11">
    <name type="scientific">Micromonospora sonchi</name>
    <dbReference type="NCBI Taxonomy" id="1763543"/>
    <lineage>
        <taxon>Bacteria</taxon>
        <taxon>Bacillati</taxon>
        <taxon>Actinomycetota</taxon>
        <taxon>Actinomycetes</taxon>
        <taxon>Micromonosporales</taxon>
        <taxon>Micromonosporaceae</taxon>
        <taxon>Micromonospora</taxon>
    </lineage>
</organism>
<dbReference type="AlphaFoldDB" id="A0A917WQH0"/>
<feature type="transmembrane region" description="Helical" evidence="8">
    <location>
        <begin position="198"/>
        <end position="221"/>
    </location>
</feature>
<comment type="caution">
    <text evidence="10">The sequence shown here is derived from an EMBL/GenBank/DDBJ whole genome shotgun (WGS) entry which is preliminary data.</text>
</comment>
<evidence type="ECO:0000256" key="5">
    <source>
        <dbReference type="ARBA" id="ARBA00022692"/>
    </source>
</evidence>
<dbReference type="InterPro" id="IPR013525">
    <property type="entry name" value="ABC2_TM"/>
</dbReference>
<comment type="subcellular location">
    <subcellularLocation>
        <location evidence="1">Cell membrane</location>
        <topology evidence="1">Multi-pass membrane protein</topology>
    </subcellularLocation>
</comment>
<dbReference type="PROSITE" id="PS51012">
    <property type="entry name" value="ABC_TM2"/>
    <property type="match status" value="1"/>
</dbReference>
<evidence type="ECO:0000256" key="1">
    <source>
        <dbReference type="ARBA" id="ARBA00004651"/>
    </source>
</evidence>
<feature type="transmembrane region" description="Helical" evidence="8">
    <location>
        <begin position="312"/>
        <end position="339"/>
    </location>
</feature>